<name>A0A0A9ZBR8_LYGHE</name>
<evidence type="ECO:0000313" key="12">
    <source>
        <dbReference type="EMBL" id="JAG41341.1"/>
    </source>
</evidence>
<comment type="subcellular location">
    <subcellularLocation>
        <location evidence="1">Cell junction</location>
    </subcellularLocation>
    <subcellularLocation>
        <location evidence="8">Cytoplasm</location>
        <location evidence="8">Myofibril</location>
        <location evidence="8">Sarcomere</location>
        <location evidence="8">M line</location>
    </subcellularLocation>
</comment>
<keyword evidence="7 9" id="KW-0440">LIM domain</keyword>
<evidence type="ECO:0000256" key="1">
    <source>
        <dbReference type="ARBA" id="ARBA00004282"/>
    </source>
</evidence>
<dbReference type="GO" id="GO:0030018">
    <property type="term" value="C:Z disc"/>
    <property type="evidence" value="ECO:0007669"/>
    <property type="project" value="TreeGrafter"/>
</dbReference>
<evidence type="ECO:0000256" key="2">
    <source>
        <dbReference type="ARBA" id="ARBA00022490"/>
    </source>
</evidence>
<dbReference type="CDD" id="cd08368">
    <property type="entry name" value="LIM"/>
    <property type="match status" value="1"/>
</dbReference>
<feature type="compositionally biased region" description="Low complexity" evidence="10">
    <location>
        <begin position="15"/>
        <end position="24"/>
    </location>
</feature>
<organism evidence="12">
    <name type="scientific">Lygus hesperus</name>
    <name type="common">Western plant bug</name>
    <dbReference type="NCBI Taxonomy" id="30085"/>
    <lineage>
        <taxon>Eukaryota</taxon>
        <taxon>Metazoa</taxon>
        <taxon>Ecdysozoa</taxon>
        <taxon>Arthropoda</taxon>
        <taxon>Hexapoda</taxon>
        <taxon>Insecta</taxon>
        <taxon>Pterygota</taxon>
        <taxon>Neoptera</taxon>
        <taxon>Paraneoptera</taxon>
        <taxon>Hemiptera</taxon>
        <taxon>Heteroptera</taxon>
        <taxon>Panheteroptera</taxon>
        <taxon>Cimicomorpha</taxon>
        <taxon>Miridae</taxon>
        <taxon>Mirini</taxon>
        <taxon>Lygus</taxon>
    </lineage>
</organism>
<dbReference type="GO" id="GO:0001725">
    <property type="term" value="C:stress fiber"/>
    <property type="evidence" value="ECO:0007669"/>
    <property type="project" value="TreeGrafter"/>
</dbReference>
<dbReference type="GO" id="GO:0007507">
    <property type="term" value="P:heart development"/>
    <property type="evidence" value="ECO:0007669"/>
    <property type="project" value="TreeGrafter"/>
</dbReference>
<proteinExistence type="predicted"/>
<dbReference type="GO" id="GO:0061061">
    <property type="term" value="P:muscle structure development"/>
    <property type="evidence" value="ECO:0007669"/>
    <property type="project" value="TreeGrafter"/>
</dbReference>
<keyword evidence="2" id="KW-0963">Cytoplasm</keyword>
<dbReference type="AlphaFoldDB" id="A0A0A9ZBR8"/>
<evidence type="ECO:0000256" key="6">
    <source>
        <dbReference type="ARBA" id="ARBA00022949"/>
    </source>
</evidence>
<reference evidence="12" key="1">
    <citation type="journal article" date="2014" name="PLoS ONE">
        <title>Transcriptome-Based Identification of ABC Transporters in the Western Tarnished Plant Bug Lygus hesperus.</title>
        <authorList>
            <person name="Hull J.J."/>
            <person name="Chaney K."/>
            <person name="Geib S.M."/>
            <person name="Fabrick J.A."/>
            <person name="Brent C.S."/>
            <person name="Walsh D."/>
            <person name="Lavine L.C."/>
        </authorList>
    </citation>
    <scope>NUCLEOTIDE SEQUENCE</scope>
</reference>
<dbReference type="Pfam" id="PF00412">
    <property type="entry name" value="LIM"/>
    <property type="match status" value="3"/>
</dbReference>
<feature type="domain" description="LIM zinc-binding" evidence="11">
    <location>
        <begin position="160"/>
        <end position="220"/>
    </location>
</feature>
<feature type="compositionally biased region" description="Basic and acidic residues" evidence="10">
    <location>
        <begin position="1"/>
        <end position="14"/>
    </location>
</feature>
<dbReference type="EMBL" id="GBRD01015559">
    <property type="protein sequence ID" value="JAG50267.1"/>
    <property type="molecule type" value="Transcribed_RNA"/>
</dbReference>
<evidence type="ECO:0000256" key="3">
    <source>
        <dbReference type="ARBA" id="ARBA00022723"/>
    </source>
</evidence>
<dbReference type="PROSITE" id="PS00478">
    <property type="entry name" value="LIM_DOMAIN_1"/>
    <property type="match status" value="1"/>
</dbReference>
<evidence type="ECO:0000256" key="4">
    <source>
        <dbReference type="ARBA" id="ARBA00022737"/>
    </source>
</evidence>
<feature type="domain" description="LIM zinc-binding" evidence="11">
    <location>
        <begin position="42"/>
        <end position="101"/>
    </location>
</feature>
<evidence type="ECO:0000256" key="7">
    <source>
        <dbReference type="ARBA" id="ARBA00023038"/>
    </source>
</evidence>
<dbReference type="GO" id="GO:0005912">
    <property type="term" value="C:adherens junction"/>
    <property type="evidence" value="ECO:0007669"/>
    <property type="project" value="TreeGrafter"/>
</dbReference>
<evidence type="ECO:0000256" key="8">
    <source>
        <dbReference type="ARBA" id="ARBA00037833"/>
    </source>
</evidence>
<gene>
    <name evidence="12" type="primary">TGFB1I1</name>
    <name evidence="12" type="ORF">CM83_63740</name>
</gene>
<evidence type="ECO:0000256" key="10">
    <source>
        <dbReference type="SAM" id="MobiDB-lite"/>
    </source>
</evidence>
<dbReference type="PANTHER" id="PTHR24214">
    <property type="entry name" value="PDZ AND LIM DOMAIN PROTEIN ZASP"/>
    <property type="match status" value="1"/>
</dbReference>
<feature type="region of interest" description="Disordered" evidence="10">
    <location>
        <begin position="1"/>
        <end position="25"/>
    </location>
</feature>
<dbReference type="GO" id="GO:0030036">
    <property type="term" value="P:actin cytoskeleton organization"/>
    <property type="evidence" value="ECO:0007669"/>
    <property type="project" value="TreeGrafter"/>
</dbReference>
<dbReference type="PROSITE" id="PS50023">
    <property type="entry name" value="LIM_DOMAIN_2"/>
    <property type="match status" value="2"/>
</dbReference>
<dbReference type="InterPro" id="IPR001781">
    <property type="entry name" value="Znf_LIM"/>
</dbReference>
<dbReference type="SMART" id="SM00132">
    <property type="entry name" value="LIM"/>
    <property type="match status" value="3"/>
</dbReference>
<protein>
    <submittedName>
        <fullName evidence="12">Transforming growth factor beta-1-induced transcript 1 protein</fullName>
    </submittedName>
</protein>
<dbReference type="GO" id="GO:0031430">
    <property type="term" value="C:M band"/>
    <property type="evidence" value="ECO:0007669"/>
    <property type="project" value="UniProtKB-SubCell"/>
</dbReference>
<keyword evidence="6" id="KW-0965">Cell junction</keyword>
<evidence type="ECO:0000256" key="5">
    <source>
        <dbReference type="ARBA" id="ARBA00022833"/>
    </source>
</evidence>
<dbReference type="PANTHER" id="PTHR24214:SF62">
    <property type="entry name" value="LEUPAXIN"/>
    <property type="match status" value="1"/>
</dbReference>
<dbReference type="GO" id="GO:0055120">
    <property type="term" value="C:striated muscle dense body"/>
    <property type="evidence" value="ECO:0007669"/>
    <property type="project" value="UniProtKB-ARBA"/>
</dbReference>
<reference evidence="12" key="2">
    <citation type="submission" date="2014-07" db="EMBL/GenBank/DDBJ databases">
        <authorList>
            <person name="Hull J."/>
        </authorList>
    </citation>
    <scope>NUCLEOTIDE SEQUENCE</scope>
</reference>
<keyword evidence="5 9" id="KW-0862">Zinc</keyword>
<dbReference type="GO" id="GO:0031941">
    <property type="term" value="C:filamentous actin"/>
    <property type="evidence" value="ECO:0007669"/>
    <property type="project" value="TreeGrafter"/>
</dbReference>
<accession>A0A0A9ZBR8</accession>
<dbReference type="Gene3D" id="2.10.110.10">
    <property type="entry name" value="Cysteine Rich Protein"/>
    <property type="match status" value="3"/>
</dbReference>
<keyword evidence="3 9" id="KW-0479">Metal-binding</keyword>
<evidence type="ECO:0000259" key="11">
    <source>
        <dbReference type="PROSITE" id="PS50023"/>
    </source>
</evidence>
<dbReference type="GO" id="GO:0003779">
    <property type="term" value="F:actin binding"/>
    <property type="evidence" value="ECO:0007669"/>
    <property type="project" value="TreeGrafter"/>
</dbReference>
<dbReference type="InterPro" id="IPR050604">
    <property type="entry name" value="PDZ-LIM_domain"/>
</dbReference>
<reference evidence="13" key="3">
    <citation type="submission" date="2014-09" db="EMBL/GenBank/DDBJ databases">
        <authorList>
            <person name="Magalhaes I.L.F."/>
            <person name="Oliveira U."/>
            <person name="Santos F.R."/>
            <person name="Vidigal T.H.D.A."/>
            <person name="Brescovit A.D."/>
            <person name="Santos A.J."/>
        </authorList>
    </citation>
    <scope>NUCLEOTIDE SEQUENCE</scope>
</reference>
<dbReference type="GO" id="GO:0046872">
    <property type="term" value="F:metal ion binding"/>
    <property type="evidence" value="ECO:0007669"/>
    <property type="project" value="UniProtKB-KW"/>
</dbReference>
<evidence type="ECO:0000313" key="13">
    <source>
        <dbReference type="EMBL" id="JAG50267.1"/>
    </source>
</evidence>
<sequence length="226" mass="25171">MEKRVKGNVKEDAKQSSAAAGATAMETKPMTEGLECKNAEFGICENCHTNIRGQAIHALGKIWHPEHFICAACKKPIAEKKFFVHDDKPYCEQDYSNKFMSKCRACGLPIKEVTIQALGATWHKEHFLCKSCSTPLAGIGFYERENSPFCSKCFENQFSKKCAACNQPIVEMEMMALGKNYHPGCFKCTRCNKPFSDVEAFWRIDNEPACQNCVKSCGAPQTTNGG</sequence>
<dbReference type="FunFam" id="2.10.110.10:FF:000009">
    <property type="entry name" value="Paxillin isoform 1"/>
    <property type="match status" value="1"/>
</dbReference>
<dbReference type="FunFam" id="2.10.110.10:FF:000008">
    <property type="entry name" value="Paxillin isoform 1"/>
    <property type="match status" value="1"/>
</dbReference>
<dbReference type="EMBL" id="GBHO01002263">
    <property type="protein sequence ID" value="JAG41341.1"/>
    <property type="molecule type" value="Transcribed_RNA"/>
</dbReference>
<evidence type="ECO:0000256" key="9">
    <source>
        <dbReference type="PROSITE-ProRule" id="PRU00125"/>
    </source>
</evidence>
<dbReference type="GO" id="GO:0051371">
    <property type="term" value="F:muscle alpha-actinin binding"/>
    <property type="evidence" value="ECO:0007669"/>
    <property type="project" value="TreeGrafter"/>
</dbReference>
<keyword evidence="4" id="KW-0677">Repeat</keyword>
<dbReference type="SUPFAM" id="SSF57716">
    <property type="entry name" value="Glucocorticoid receptor-like (DNA-binding domain)"/>
    <property type="match status" value="3"/>
</dbReference>